<dbReference type="SUPFAM" id="SSF49879">
    <property type="entry name" value="SMAD/FHA domain"/>
    <property type="match status" value="1"/>
</dbReference>
<dbReference type="EMBL" id="CP012159">
    <property type="protein sequence ID" value="AKT41692.1"/>
    <property type="molecule type" value="Genomic_DNA"/>
</dbReference>
<name>A0A0K1EM02_CHOCO</name>
<feature type="domain" description="FHA" evidence="1">
    <location>
        <begin position="226"/>
        <end position="281"/>
    </location>
</feature>
<keyword evidence="3" id="KW-1185">Reference proteome</keyword>
<dbReference type="STRING" id="52.CMC5_059010"/>
<dbReference type="Pfam" id="PF00498">
    <property type="entry name" value="FHA"/>
    <property type="match status" value="1"/>
</dbReference>
<organism evidence="2 3">
    <name type="scientific">Chondromyces crocatus</name>
    <dbReference type="NCBI Taxonomy" id="52"/>
    <lineage>
        <taxon>Bacteria</taxon>
        <taxon>Pseudomonadati</taxon>
        <taxon>Myxococcota</taxon>
        <taxon>Polyangia</taxon>
        <taxon>Polyangiales</taxon>
        <taxon>Polyangiaceae</taxon>
        <taxon>Chondromyces</taxon>
    </lineage>
</organism>
<evidence type="ECO:0000313" key="3">
    <source>
        <dbReference type="Proteomes" id="UP000067626"/>
    </source>
</evidence>
<dbReference type="KEGG" id="ccro:CMC5_059010"/>
<dbReference type="InterPro" id="IPR000253">
    <property type="entry name" value="FHA_dom"/>
</dbReference>
<gene>
    <name evidence="2" type="ORF">CMC5_059010</name>
</gene>
<evidence type="ECO:0000313" key="2">
    <source>
        <dbReference type="EMBL" id="AKT41692.1"/>
    </source>
</evidence>
<proteinExistence type="predicted"/>
<dbReference type="Proteomes" id="UP000067626">
    <property type="component" value="Chromosome"/>
</dbReference>
<accession>A0A0K1EM02</accession>
<dbReference type="PROSITE" id="PS50006">
    <property type="entry name" value="FHA_DOMAIN"/>
    <property type="match status" value="1"/>
</dbReference>
<dbReference type="OrthoDB" id="5503470at2"/>
<dbReference type="Gene3D" id="2.60.200.20">
    <property type="match status" value="1"/>
</dbReference>
<dbReference type="InterPro" id="IPR008984">
    <property type="entry name" value="SMAD_FHA_dom_sf"/>
</dbReference>
<dbReference type="CDD" id="cd00060">
    <property type="entry name" value="FHA"/>
    <property type="match status" value="1"/>
</dbReference>
<evidence type="ECO:0000259" key="1">
    <source>
        <dbReference type="PROSITE" id="PS50006"/>
    </source>
</evidence>
<protein>
    <recommendedName>
        <fullName evidence="1">FHA domain-containing protein</fullName>
    </recommendedName>
</protein>
<dbReference type="SMART" id="SM00240">
    <property type="entry name" value="FHA"/>
    <property type="match status" value="1"/>
</dbReference>
<dbReference type="AlphaFoldDB" id="A0A0K1EM02"/>
<reference evidence="2 3" key="1">
    <citation type="submission" date="2015-07" db="EMBL/GenBank/DDBJ databases">
        <title>Genome analysis of myxobacterium Chondromyces crocatus Cm c5 reveals a high potential for natural compound synthesis and the genetic basis for the loss of fruiting body formation.</title>
        <authorList>
            <person name="Zaburannyi N."/>
            <person name="Bunk B."/>
            <person name="Maier J."/>
            <person name="Overmann J."/>
            <person name="Mueller R."/>
        </authorList>
    </citation>
    <scope>NUCLEOTIDE SEQUENCE [LARGE SCALE GENOMIC DNA]</scope>
    <source>
        <strain evidence="2 3">Cm c5</strain>
    </source>
</reference>
<sequence length="404" mass="43566">MRFFDRFGWGREDGRRKAAAKELAGDLAAAVDLYLEADLPDEAARVLLLRADAEPTPERRIAFCAAAARIAQSDTLLTSARRRKALLGYDVLVSRGASVMRSEVLTVARELEDAGEMERAAEAYAMAGDQEAEARALTAAGAIDKLEERLRVSLSEARSQRDRGAVLARIGDFDRVAERRAALEEAGRWLATNQDEQVADAARSIHARLLTGPVVDLDIGGTSRRYALGDELTIGRGDATIVIPSRAISRVHVRLRRNPRGDVELEDLGTRNGTTLAGARLSGPLIIHGEVRLVLGGEVPCRILPLEHDVCELELAGTSLIAPLGELSVGPWKLRYERAEPTSFVVLRTPPGAPPAFMGAYHLAAEVELCRGDTVGLARDGEPIVRVLAGTATANFGSGQARFQ</sequence>